<feature type="domain" description="HTH marR-type" evidence="1">
    <location>
        <begin position="48"/>
        <end position="150"/>
    </location>
</feature>
<dbReference type="AlphaFoldDB" id="A0A9W6RZA9"/>
<proteinExistence type="predicted"/>
<sequence>MTPPRNPDGAERIQLAWTRERPGTPVESIGVITRIWHAGKLLADDRRRTLARLGIDAATLDLLSTLRRHGAPYRMTPAELKEACLVSAGAISQRVARAETSGLVRAHRSSGGRTSAVELTAEGHALIEGSVDELLRHEQALVEHLTPAQREQLAELLRALLDGLVARLADPSTAERPPSSGSG</sequence>
<dbReference type="GO" id="GO:0006950">
    <property type="term" value="P:response to stress"/>
    <property type="evidence" value="ECO:0007669"/>
    <property type="project" value="TreeGrafter"/>
</dbReference>
<dbReference type="InterPro" id="IPR039422">
    <property type="entry name" value="MarR/SlyA-like"/>
</dbReference>
<dbReference type="Proteomes" id="UP001165074">
    <property type="component" value="Unassembled WGS sequence"/>
</dbReference>
<keyword evidence="3" id="KW-1185">Reference proteome</keyword>
<dbReference type="Pfam" id="PF12802">
    <property type="entry name" value="MarR_2"/>
    <property type="match status" value="1"/>
</dbReference>
<name>A0A9W6RZA9_9ACTN</name>
<evidence type="ECO:0000259" key="1">
    <source>
        <dbReference type="SMART" id="SM00347"/>
    </source>
</evidence>
<dbReference type="InterPro" id="IPR036388">
    <property type="entry name" value="WH-like_DNA-bd_sf"/>
</dbReference>
<comment type="caution">
    <text evidence="2">The sequence shown here is derived from an EMBL/GenBank/DDBJ whole genome shotgun (WGS) entry which is preliminary data.</text>
</comment>
<dbReference type="PANTHER" id="PTHR33164">
    <property type="entry name" value="TRANSCRIPTIONAL REGULATOR, MARR FAMILY"/>
    <property type="match status" value="1"/>
</dbReference>
<reference evidence="2" key="1">
    <citation type="submission" date="2023-03" db="EMBL/GenBank/DDBJ databases">
        <title>Actinoallomurus iriomotensis NBRC 103684.</title>
        <authorList>
            <person name="Ichikawa N."/>
            <person name="Sato H."/>
            <person name="Tonouchi N."/>
        </authorList>
    </citation>
    <scope>NUCLEOTIDE SEQUENCE</scope>
    <source>
        <strain evidence="2">NBRC 103684</strain>
    </source>
</reference>
<dbReference type="InterPro" id="IPR000835">
    <property type="entry name" value="HTH_MarR-typ"/>
</dbReference>
<dbReference type="PRINTS" id="PR00598">
    <property type="entry name" value="HTHMARR"/>
</dbReference>
<evidence type="ECO:0000313" key="2">
    <source>
        <dbReference type="EMBL" id="GLY84328.1"/>
    </source>
</evidence>
<protein>
    <submittedName>
        <fullName evidence="2">MarR family transcriptional regulator</fullName>
    </submittedName>
</protein>
<evidence type="ECO:0000313" key="3">
    <source>
        <dbReference type="Proteomes" id="UP001165074"/>
    </source>
</evidence>
<dbReference type="EMBL" id="BSTK01000003">
    <property type="protein sequence ID" value="GLY84328.1"/>
    <property type="molecule type" value="Genomic_DNA"/>
</dbReference>
<gene>
    <name evidence="2" type="ORF">Airi02_022570</name>
</gene>
<dbReference type="GO" id="GO:0003700">
    <property type="term" value="F:DNA-binding transcription factor activity"/>
    <property type="evidence" value="ECO:0007669"/>
    <property type="project" value="InterPro"/>
</dbReference>
<dbReference type="PANTHER" id="PTHR33164:SF104">
    <property type="entry name" value="TRANSCRIPTIONAL REGULATORY PROTEIN"/>
    <property type="match status" value="1"/>
</dbReference>
<dbReference type="RefSeq" id="WP_285569694.1">
    <property type="nucleotide sequence ID" value="NZ_BSTK01000003.1"/>
</dbReference>
<dbReference type="Gene3D" id="1.10.10.10">
    <property type="entry name" value="Winged helix-like DNA-binding domain superfamily/Winged helix DNA-binding domain"/>
    <property type="match status" value="1"/>
</dbReference>
<organism evidence="2 3">
    <name type="scientific">Actinoallomurus iriomotensis</name>
    <dbReference type="NCBI Taxonomy" id="478107"/>
    <lineage>
        <taxon>Bacteria</taxon>
        <taxon>Bacillati</taxon>
        <taxon>Actinomycetota</taxon>
        <taxon>Actinomycetes</taxon>
        <taxon>Streptosporangiales</taxon>
        <taxon>Thermomonosporaceae</taxon>
        <taxon>Actinoallomurus</taxon>
    </lineage>
</organism>
<dbReference type="SMART" id="SM00347">
    <property type="entry name" value="HTH_MARR"/>
    <property type="match status" value="1"/>
</dbReference>
<accession>A0A9W6RZA9</accession>
<dbReference type="InterPro" id="IPR036390">
    <property type="entry name" value="WH_DNA-bd_sf"/>
</dbReference>
<dbReference type="SUPFAM" id="SSF46785">
    <property type="entry name" value="Winged helix' DNA-binding domain"/>
    <property type="match status" value="1"/>
</dbReference>